<accession>A0AAD5KHU0</accession>
<protein>
    <submittedName>
        <fullName evidence="1">Uncharacterized protein</fullName>
    </submittedName>
</protein>
<proteinExistence type="predicted"/>
<dbReference type="AlphaFoldDB" id="A0AAD5KHU0"/>
<reference evidence="1" key="1">
    <citation type="journal article" date="2022" name="IScience">
        <title>Evolution of zygomycete secretomes and the origins of terrestrial fungal ecologies.</title>
        <authorList>
            <person name="Chang Y."/>
            <person name="Wang Y."/>
            <person name="Mondo S."/>
            <person name="Ahrendt S."/>
            <person name="Andreopoulos W."/>
            <person name="Barry K."/>
            <person name="Beard J."/>
            <person name="Benny G.L."/>
            <person name="Blankenship S."/>
            <person name="Bonito G."/>
            <person name="Cuomo C."/>
            <person name="Desiro A."/>
            <person name="Gervers K.A."/>
            <person name="Hundley H."/>
            <person name="Kuo A."/>
            <person name="LaButti K."/>
            <person name="Lang B.F."/>
            <person name="Lipzen A."/>
            <person name="O'Donnell K."/>
            <person name="Pangilinan J."/>
            <person name="Reynolds N."/>
            <person name="Sandor L."/>
            <person name="Smith M.E."/>
            <person name="Tsang A."/>
            <person name="Grigoriev I.V."/>
            <person name="Stajich J.E."/>
            <person name="Spatafora J.W."/>
        </authorList>
    </citation>
    <scope>NUCLEOTIDE SEQUENCE</scope>
    <source>
        <strain evidence="1">RSA 2281</strain>
    </source>
</reference>
<organism evidence="1 2">
    <name type="scientific">Phascolomyces articulosus</name>
    <dbReference type="NCBI Taxonomy" id="60185"/>
    <lineage>
        <taxon>Eukaryota</taxon>
        <taxon>Fungi</taxon>
        <taxon>Fungi incertae sedis</taxon>
        <taxon>Mucoromycota</taxon>
        <taxon>Mucoromycotina</taxon>
        <taxon>Mucoromycetes</taxon>
        <taxon>Mucorales</taxon>
        <taxon>Lichtheimiaceae</taxon>
        <taxon>Phascolomyces</taxon>
    </lineage>
</organism>
<dbReference type="Proteomes" id="UP001209540">
    <property type="component" value="Unassembled WGS sequence"/>
</dbReference>
<evidence type="ECO:0000313" key="2">
    <source>
        <dbReference type="Proteomes" id="UP001209540"/>
    </source>
</evidence>
<name>A0AAD5KHU0_9FUNG</name>
<comment type="caution">
    <text evidence="1">The sequence shown here is derived from an EMBL/GenBank/DDBJ whole genome shotgun (WGS) entry which is preliminary data.</text>
</comment>
<evidence type="ECO:0000313" key="1">
    <source>
        <dbReference type="EMBL" id="KAI9266875.1"/>
    </source>
</evidence>
<sequence length="93" mass="11023">MSTIREEIKRIENIKELLNVPDFWLSKPWQSWSLTLFDLMACQKIWGVTKNQSHCYLKDDAKEILNVLPHCNQKIIPRIRQLLLEMESKLSSP</sequence>
<dbReference type="EMBL" id="JAIXMP010000010">
    <property type="protein sequence ID" value="KAI9266875.1"/>
    <property type="molecule type" value="Genomic_DNA"/>
</dbReference>
<gene>
    <name evidence="1" type="ORF">BDA99DRAFT_35158</name>
</gene>
<reference evidence="1" key="2">
    <citation type="submission" date="2023-02" db="EMBL/GenBank/DDBJ databases">
        <authorList>
            <consortium name="DOE Joint Genome Institute"/>
            <person name="Mondo S.J."/>
            <person name="Chang Y."/>
            <person name="Wang Y."/>
            <person name="Ahrendt S."/>
            <person name="Andreopoulos W."/>
            <person name="Barry K."/>
            <person name="Beard J."/>
            <person name="Benny G.L."/>
            <person name="Blankenship S."/>
            <person name="Bonito G."/>
            <person name="Cuomo C."/>
            <person name="Desiro A."/>
            <person name="Gervers K.A."/>
            <person name="Hundley H."/>
            <person name="Kuo A."/>
            <person name="LaButti K."/>
            <person name="Lang B.F."/>
            <person name="Lipzen A."/>
            <person name="O'Donnell K."/>
            <person name="Pangilinan J."/>
            <person name="Reynolds N."/>
            <person name="Sandor L."/>
            <person name="Smith M.W."/>
            <person name="Tsang A."/>
            <person name="Grigoriev I.V."/>
            <person name="Stajich J.E."/>
            <person name="Spatafora J.W."/>
        </authorList>
    </citation>
    <scope>NUCLEOTIDE SEQUENCE</scope>
    <source>
        <strain evidence="1">RSA 2281</strain>
    </source>
</reference>
<keyword evidence="2" id="KW-1185">Reference proteome</keyword>